<evidence type="ECO:0000313" key="4">
    <source>
        <dbReference type="Proteomes" id="UP000332933"/>
    </source>
</evidence>
<name>A0A485LII6_9STRA</name>
<dbReference type="SUPFAM" id="SSF50729">
    <property type="entry name" value="PH domain-like"/>
    <property type="match status" value="1"/>
</dbReference>
<dbReference type="SMART" id="SM00233">
    <property type="entry name" value="PH"/>
    <property type="match status" value="1"/>
</dbReference>
<dbReference type="CDD" id="cd00821">
    <property type="entry name" value="PH"/>
    <property type="match status" value="1"/>
</dbReference>
<dbReference type="InterPro" id="IPR011993">
    <property type="entry name" value="PH-like_dom_sf"/>
</dbReference>
<gene>
    <name evidence="3" type="primary">Aste57867_21822</name>
    <name evidence="2" type="ORF">As57867_021753</name>
    <name evidence="3" type="ORF">ASTE57867_21822</name>
</gene>
<dbReference type="Gene3D" id="2.30.29.30">
    <property type="entry name" value="Pleckstrin-homology domain (PH domain)/Phosphotyrosine-binding domain (PTB)"/>
    <property type="match status" value="1"/>
</dbReference>
<keyword evidence="4" id="KW-1185">Reference proteome</keyword>
<dbReference type="EMBL" id="VJMH01007007">
    <property type="protein sequence ID" value="KAF0686378.1"/>
    <property type="molecule type" value="Genomic_DNA"/>
</dbReference>
<dbReference type="Proteomes" id="UP000332933">
    <property type="component" value="Unassembled WGS sequence"/>
</dbReference>
<organism evidence="3 4">
    <name type="scientific">Aphanomyces stellatus</name>
    <dbReference type="NCBI Taxonomy" id="120398"/>
    <lineage>
        <taxon>Eukaryota</taxon>
        <taxon>Sar</taxon>
        <taxon>Stramenopiles</taxon>
        <taxon>Oomycota</taxon>
        <taxon>Saprolegniomycetes</taxon>
        <taxon>Saprolegniales</taxon>
        <taxon>Verrucalvaceae</taxon>
        <taxon>Aphanomyces</taxon>
    </lineage>
</organism>
<accession>A0A485LII6</accession>
<feature type="domain" description="PH" evidence="1">
    <location>
        <begin position="38"/>
        <end position="145"/>
    </location>
</feature>
<reference evidence="2" key="2">
    <citation type="submission" date="2019-06" db="EMBL/GenBank/DDBJ databases">
        <title>Genomics analysis of Aphanomyces spp. identifies a new class of oomycete effector associated with host adaptation.</title>
        <authorList>
            <person name="Gaulin E."/>
        </authorList>
    </citation>
    <scope>NUCLEOTIDE SEQUENCE</scope>
    <source>
        <strain evidence="2">CBS 578.67</strain>
    </source>
</reference>
<dbReference type="EMBL" id="CAADRA010007033">
    <property type="protein sequence ID" value="VFT98491.1"/>
    <property type="molecule type" value="Genomic_DNA"/>
</dbReference>
<dbReference type="OrthoDB" id="78817at2759"/>
<dbReference type="PROSITE" id="PS50003">
    <property type="entry name" value="PH_DOMAIN"/>
    <property type="match status" value="1"/>
</dbReference>
<sequence>MQLTTFVFAAGRTIMPKVLSIASSSSVATSASSPTSDRVYRTGILHVATVGLFGLRLWKPRYVVLTTSKFHFYTFEGGPMKLELDMSECAAKDIHVMPADCAKTSSFGAPLWRISIHAMGRRYLVAAGSEFEMNLWVQDLFEAARYRENPRADSLRQSASNLSSFFVEARDVGIGTKFRPSVRRVRHSLGCARDLEEQHGLDTSSVA</sequence>
<evidence type="ECO:0000313" key="3">
    <source>
        <dbReference type="EMBL" id="VFT98491.1"/>
    </source>
</evidence>
<dbReference type="AlphaFoldDB" id="A0A485LII6"/>
<dbReference type="InterPro" id="IPR001849">
    <property type="entry name" value="PH_domain"/>
</dbReference>
<proteinExistence type="predicted"/>
<evidence type="ECO:0000259" key="1">
    <source>
        <dbReference type="PROSITE" id="PS50003"/>
    </source>
</evidence>
<dbReference type="Pfam" id="PF00169">
    <property type="entry name" value="PH"/>
    <property type="match status" value="1"/>
</dbReference>
<protein>
    <submittedName>
        <fullName evidence="3">Aste57867_21822 protein</fullName>
    </submittedName>
</protein>
<reference evidence="3 4" key="1">
    <citation type="submission" date="2019-03" db="EMBL/GenBank/DDBJ databases">
        <authorList>
            <person name="Gaulin E."/>
            <person name="Dumas B."/>
        </authorList>
    </citation>
    <scope>NUCLEOTIDE SEQUENCE [LARGE SCALE GENOMIC DNA]</scope>
    <source>
        <strain evidence="3">CBS 568.67</strain>
    </source>
</reference>
<evidence type="ECO:0000313" key="2">
    <source>
        <dbReference type="EMBL" id="KAF0686378.1"/>
    </source>
</evidence>